<evidence type="ECO:0000313" key="4">
    <source>
        <dbReference type="Proteomes" id="UP000734854"/>
    </source>
</evidence>
<dbReference type="PANTHER" id="PTHR34797">
    <property type="entry name" value="ATG8-INTERACTING PROTEIN 2"/>
    <property type="match status" value="1"/>
</dbReference>
<comment type="caution">
    <text evidence="3">The sequence shown here is derived from an EMBL/GenBank/DDBJ whole genome shotgun (WGS) entry which is preliminary data.</text>
</comment>
<evidence type="ECO:0000313" key="3">
    <source>
        <dbReference type="EMBL" id="KAG6529471.1"/>
    </source>
</evidence>
<dbReference type="EMBL" id="JACMSC010000003">
    <property type="protein sequence ID" value="KAG6529471.1"/>
    <property type="molecule type" value="Genomic_DNA"/>
</dbReference>
<evidence type="ECO:0000256" key="2">
    <source>
        <dbReference type="SAM" id="Phobius"/>
    </source>
</evidence>
<keyword evidence="2" id="KW-0812">Transmembrane</keyword>
<sequence length="282" mass="31125">MADEEKVGEGTSRGADWEVVSLTASAYAAAPGPHEVDPSDESKVMKSESISNPESSTAALFMSGHFIFPPSEHENLPIQPDTNEISGRPEENIGSPEMVDADDIDQLQTESKDDLHGVEFLDEGSKFSVHEMGFEEVKGSQRSTLVGLEQFILADPDSVASHSEMQRSVTKIETSESLDVNTDSFEEHKIDDEDDSDGPELPSQAWWKAHVASVYRQAKEANTFWSVVVAAAVVGIIVLGRRWQQDKWKFTITDEKMSRMLRPVGRFKNVLLGGHQPSKGIH</sequence>
<evidence type="ECO:0000256" key="1">
    <source>
        <dbReference type="SAM" id="MobiDB-lite"/>
    </source>
</evidence>
<dbReference type="AlphaFoldDB" id="A0A8J5LKY5"/>
<dbReference type="OrthoDB" id="604034at2759"/>
<reference evidence="3 4" key="1">
    <citation type="submission" date="2020-08" db="EMBL/GenBank/DDBJ databases">
        <title>Plant Genome Project.</title>
        <authorList>
            <person name="Zhang R.-G."/>
        </authorList>
    </citation>
    <scope>NUCLEOTIDE SEQUENCE [LARGE SCALE GENOMIC DNA]</scope>
    <source>
        <tissue evidence="3">Rhizome</tissue>
    </source>
</reference>
<dbReference type="PANTHER" id="PTHR34797:SF1">
    <property type="entry name" value="ATG8-INTERACTING PROTEIN 2"/>
    <property type="match status" value="1"/>
</dbReference>
<dbReference type="Proteomes" id="UP000734854">
    <property type="component" value="Unassembled WGS sequence"/>
</dbReference>
<organism evidence="3 4">
    <name type="scientific">Zingiber officinale</name>
    <name type="common">Ginger</name>
    <name type="synonym">Amomum zingiber</name>
    <dbReference type="NCBI Taxonomy" id="94328"/>
    <lineage>
        <taxon>Eukaryota</taxon>
        <taxon>Viridiplantae</taxon>
        <taxon>Streptophyta</taxon>
        <taxon>Embryophyta</taxon>
        <taxon>Tracheophyta</taxon>
        <taxon>Spermatophyta</taxon>
        <taxon>Magnoliopsida</taxon>
        <taxon>Liliopsida</taxon>
        <taxon>Zingiberales</taxon>
        <taxon>Zingiberaceae</taxon>
        <taxon>Zingiber</taxon>
    </lineage>
</organism>
<name>A0A8J5LKY5_ZINOF</name>
<keyword evidence="2" id="KW-0472">Membrane</keyword>
<protein>
    <recommendedName>
        <fullName evidence="5">ATG8-interacting protein 1</fullName>
    </recommendedName>
</protein>
<feature type="region of interest" description="Disordered" evidence="1">
    <location>
        <begin position="28"/>
        <end position="51"/>
    </location>
</feature>
<dbReference type="InterPro" id="IPR040304">
    <property type="entry name" value="ATG8-IP-1/2"/>
</dbReference>
<keyword evidence="2" id="KW-1133">Transmembrane helix</keyword>
<proteinExistence type="predicted"/>
<keyword evidence="4" id="KW-1185">Reference proteome</keyword>
<feature type="compositionally biased region" description="Basic and acidic residues" evidence="1">
    <location>
        <begin position="34"/>
        <end position="46"/>
    </location>
</feature>
<accession>A0A8J5LKY5</accession>
<gene>
    <name evidence="3" type="ORF">ZIOFF_011669</name>
</gene>
<feature type="transmembrane region" description="Helical" evidence="2">
    <location>
        <begin position="223"/>
        <end position="240"/>
    </location>
</feature>
<evidence type="ECO:0008006" key="5">
    <source>
        <dbReference type="Google" id="ProtNLM"/>
    </source>
</evidence>